<accession>A0A1H7E8Y7</accession>
<dbReference type="RefSeq" id="WP_245763517.1">
    <property type="nucleotide sequence ID" value="NZ_FNYE01000047.1"/>
</dbReference>
<evidence type="ECO:0000313" key="2">
    <source>
        <dbReference type="Proteomes" id="UP000198866"/>
    </source>
</evidence>
<gene>
    <name evidence="1" type="ORF">SAMN05192539_104751</name>
</gene>
<dbReference type="Proteomes" id="UP000198866">
    <property type="component" value="Unassembled WGS sequence"/>
</dbReference>
<dbReference type="STRING" id="667676.SAMN05192539_104751"/>
<protein>
    <submittedName>
        <fullName evidence="1">Uncharacterized protein</fullName>
    </submittedName>
</protein>
<dbReference type="EMBL" id="FNYE01000047">
    <property type="protein sequence ID" value="SEK10338.1"/>
    <property type="molecule type" value="Genomic_DNA"/>
</dbReference>
<reference evidence="2" key="1">
    <citation type="submission" date="2016-10" db="EMBL/GenBank/DDBJ databases">
        <authorList>
            <person name="Varghese N."/>
            <person name="Submissions S."/>
        </authorList>
    </citation>
    <scope>NUCLEOTIDE SEQUENCE [LARGE SCALE GENOMIC DNA]</scope>
    <source>
        <strain evidence="2">LMG 26031</strain>
    </source>
</reference>
<dbReference type="AlphaFoldDB" id="A0A1H7E8Y7"/>
<name>A0A1H7E8Y7_9BURK</name>
<evidence type="ECO:0000313" key="1">
    <source>
        <dbReference type="EMBL" id="SEK10338.1"/>
    </source>
</evidence>
<sequence>MSSVIPFARLRVTTDERTHRPGECDHHNIRLDPRGGIVTCRDCSAALTPFWALTMLADQYAVALAHIERLERRLAGADARILDLSAELDSNHAKEPLKPAPTFP</sequence>
<proteinExistence type="predicted"/>
<keyword evidence="2" id="KW-1185">Reference proteome</keyword>
<organism evidence="1 2">
    <name type="scientific">Paraburkholderia diazotrophica</name>
    <dbReference type="NCBI Taxonomy" id="667676"/>
    <lineage>
        <taxon>Bacteria</taxon>
        <taxon>Pseudomonadati</taxon>
        <taxon>Pseudomonadota</taxon>
        <taxon>Betaproteobacteria</taxon>
        <taxon>Burkholderiales</taxon>
        <taxon>Burkholderiaceae</taxon>
        <taxon>Paraburkholderia</taxon>
    </lineage>
</organism>